<gene>
    <name evidence="11" type="primary">nadD</name>
    <name evidence="13" type="ORF">SAMN06264868_10771</name>
</gene>
<evidence type="ECO:0000256" key="6">
    <source>
        <dbReference type="ARBA" id="ARBA00022695"/>
    </source>
</evidence>
<dbReference type="RefSeq" id="WP_265134848.1">
    <property type="nucleotide sequence ID" value="NZ_FXTX01000007.1"/>
</dbReference>
<comment type="pathway">
    <text evidence="2 11">Cofactor biosynthesis; NAD(+) biosynthesis; deamido-NAD(+) from nicotinate D-ribonucleotide: step 1/1.</text>
</comment>
<dbReference type="EC" id="2.7.7.18" evidence="11"/>
<keyword evidence="9 11" id="KW-0520">NAD</keyword>
<comment type="catalytic activity">
    <reaction evidence="10 11">
        <text>nicotinate beta-D-ribonucleotide + ATP + H(+) = deamido-NAD(+) + diphosphate</text>
        <dbReference type="Rhea" id="RHEA:22860"/>
        <dbReference type="ChEBI" id="CHEBI:15378"/>
        <dbReference type="ChEBI" id="CHEBI:30616"/>
        <dbReference type="ChEBI" id="CHEBI:33019"/>
        <dbReference type="ChEBI" id="CHEBI:57502"/>
        <dbReference type="ChEBI" id="CHEBI:58437"/>
        <dbReference type="EC" id="2.7.7.18"/>
    </reaction>
</comment>
<evidence type="ECO:0000259" key="12">
    <source>
        <dbReference type="Pfam" id="PF01467"/>
    </source>
</evidence>
<accession>A0AA45WLA0</accession>
<evidence type="ECO:0000256" key="1">
    <source>
        <dbReference type="ARBA" id="ARBA00002324"/>
    </source>
</evidence>
<dbReference type="PANTHER" id="PTHR39321">
    <property type="entry name" value="NICOTINATE-NUCLEOTIDE ADENYLYLTRANSFERASE-RELATED"/>
    <property type="match status" value="1"/>
</dbReference>
<dbReference type="GO" id="GO:0004515">
    <property type="term" value="F:nicotinate-nucleotide adenylyltransferase activity"/>
    <property type="evidence" value="ECO:0007669"/>
    <property type="project" value="UniProtKB-UniRule"/>
</dbReference>
<dbReference type="Pfam" id="PF01467">
    <property type="entry name" value="CTP_transf_like"/>
    <property type="match status" value="1"/>
</dbReference>
<evidence type="ECO:0000256" key="3">
    <source>
        <dbReference type="ARBA" id="ARBA00009014"/>
    </source>
</evidence>
<evidence type="ECO:0000313" key="13">
    <source>
        <dbReference type="EMBL" id="SMP10182.1"/>
    </source>
</evidence>
<dbReference type="HAMAP" id="MF_00244">
    <property type="entry name" value="NaMN_adenylyltr"/>
    <property type="match status" value="1"/>
</dbReference>
<reference evidence="13" key="1">
    <citation type="submission" date="2017-05" db="EMBL/GenBank/DDBJ databases">
        <authorList>
            <person name="Varghese N."/>
            <person name="Submissions S."/>
        </authorList>
    </citation>
    <scope>NUCLEOTIDE SEQUENCE</scope>
    <source>
        <strain evidence="13">DSM 18763</strain>
    </source>
</reference>
<keyword evidence="5 11" id="KW-0808">Transferase</keyword>
<organism evidence="13 14">
    <name type="scientific">Venenivibrio stagnispumantis</name>
    <dbReference type="NCBI Taxonomy" id="407998"/>
    <lineage>
        <taxon>Bacteria</taxon>
        <taxon>Pseudomonadati</taxon>
        <taxon>Aquificota</taxon>
        <taxon>Aquificia</taxon>
        <taxon>Aquificales</taxon>
        <taxon>Hydrogenothermaceae</taxon>
        <taxon>Venenivibrio</taxon>
    </lineage>
</organism>
<dbReference type="GO" id="GO:0009435">
    <property type="term" value="P:NAD+ biosynthetic process"/>
    <property type="evidence" value="ECO:0007669"/>
    <property type="project" value="UniProtKB-UniRule"/>
</dbReference>
<evidence type="ECO:0000256" key="9">
    <source>
        <dbReference type="ARBA" id="ARBA00023027"/>
    </source>
</evidence>
<dbReference type="GO" id="GO:0005524">
    <property type="term" value="F:ATP binding"/>
    <property type="evidence" value="ECO:0007669"/>
    <property type="project" value="UniProtKB-KW"/>
</dbReference>
<evidence type="ECO:0000256" key="4">
    <source>
        <dbReference type="ARBA" id="ARBA00022642"/>
    </source>
</evidence>
<dbReference type="NCBIfam" id="TIGR00125">
    <property type="entry name" value="cyt_tran_rel"/>
    <property type="match status" value="1"/>
</dbReference>
<keyword evidence="14" id="KW-1185">Reference proteome</keyword>
<name>A0AA45WLA0_9AQUI</name>
<sequence>MIALFGGSFDPVHLGHLRIAEDIREYFSFEKIIFIPAFISPLKEKSFAPAEKRLEMLKIAISDNPYFDVSDYEIKKEGKSYTIETAIYYRSILNYNPIFILGLDAILTLHKWKEPEKLLKIANFIVVQRGEDGFNRLKDYLSKNFPFATILKDKNIQKEKTAIYLFNSRKINISSTEIRERVKSGKSIKYLVLSQIEDYIYKNKLYL</sequence>
<evidence type="ECO:0000256" key="7">
    <source>
        <dbReference type="ARBA" id="ARBA00022741"/>
    </source>
</evidence>
<keyword evidence="6 11" id="KW-0548">Nucleotidyltransferase</keyword>
<feature type="domain" description="Cytidyltransferase-like" evidence="12">
    <location>
        <begin position="4"/>
        <end position="181"/>
    </location>
</feature>
<evidence type="ECO:0000256" key="5">
    <source>
        <dbReference type="ARBA" id="ARBA00022679"/>
    </source>
</evidence>
<dbReference type="Proteomes" id="UP001157947">
    <property type="component" value="Unassembled WGS sequence"/>
</dbReference>
<keyword evidence="4 11" id="KW-0662">Pyridine nucleotide biosynthesis</keyword>
<dbReference type="EMBL" id="FXTX01000007">
    <property type="protein sequence ID" value="SMP10182.1"/>
    <property type="molecule type" value="Genomic_DNA"/>
</dbReference>
<dbReference type="PANTHER" id="PTHR39321:SF3">
    <property type="entry name" value="PHOSPHOPANTETHEINE ADENYLYLTRANSFERASE"/>
    <property type="match status" value="1"/>
</dbReference>
<dbReference type="AlphaFoldDB" id="A0AA45WLA0"/>
<dbReference type="InterPro" id="IPR014729">
    <property type="entry name" value="Rossmann-like_a/b/a_fold"/>
</dbReference>
<comment type="similarity">
    <text evidence="3 11">Belongs to the NadD family.</text>
</comment>
<protein>
    <recommendedName>
        <fullName evidence="11">Probable nicotinate-nucleotide adenylyltransferase</fullName>
        <ecNumber evidence="11">2.7.7.18</ecNumber>
    </recommendedName>
    <alternativeName>
        <fullName evidence="11">Deamido-NAD(+) diphosphorylase</fullName>
    </alternativeName>
    <alternativeName>
        <fullName evidence="11">Deamido-NAD(+) pyrophosphorylase</fullName>
    </alternativeName>
    <alternativeName>
        <fullName evidence="11">Nicotinate mononucleotide adenylyltransferase</fullName>
        <shortName evidence="11">NaMN adenylyltransferase</shortName>
    </alternativeName>
</protein>
<evidence type="ECO:0000256" key="8">
    <source>
        <dbReference type="ARBA" id="ARBA00022840"/>
    </source>
</evidence>
<dbReference type="NCBIfam" id="TIGR00482">
    <property type="entry name" value="nicotinate (nicotinamide) nucleotide adenylyltransferase"/>
    <property type="match status" value="1"/>
</dbReference>
<dbReference type="SUPFAM" id="SSF52374">
    <property type="entry name" value="Nucleotidylyl transferase"/>
    <property type="match status" value="1"/>
</dbReference>
<dbReference type="InterPro" id="IPR004821">
    <property type="entry name" value="Cyt_trans-like"/>
</dbReference>
<proteinExistence type="inferred from homology"/>
<evidence type="ECO:0000256" key="2">
    <source>
        <dbReference type="ARBA" id="ARBA00005019"/>
    </source>
</evidence>
<keyword evidence="8 11" id="KW-0067">ATP-binding</keyword>
<evidence type="ECO:0000313" key="14">
    <source>
        <dbReference type="Proteomes" id="UP001157947"/>
    </source>
</evidence>
<dbReference type="Gene3D" id="3.40.50.620">
    <property type="entry name" value="HUPs"/>
    <property type="match status" value="1"/>
</dbReference>
<comment type="function">
    <text evidence="1 11">Catalyzes the reversible adenylation of nicotinate mononucleotide (NaMN) to nicotinic acid adenine dinucleotide (NaAD).</text>
</comment>
<dbReference type="NCBIfam" id="NF000840">
    <property type="entry name" value="PRK00071.1-3"/>
    <property type="match status" value="1"/>
</dbReference>
<evidence type="ECO:0000256" key="11">
    <source>
        <dbReference type="HAMAP-Rule" id="MF_00244"/>
    </source>
</evidence>
<comment type="caution">
    <text evidence="13">The sequence shown here is derived from an EMBL/GenBank/DDBJ whole genome shotgun (WGS) entry which is preliminary data.</text>
</comment>
<evidence type="ECO:0000256" key="10">
    <source>
        <dbReference type="ARBA" id="ARBA00048721"/>
    </source>
</evidence>
<dbReference type="CDD" id="cd02165">
    <property type="entry name" value="NMNAT"/>
    <property type="match status" value="1"/>
</dbReference>
<dbReference type="InterPro" id="IPR005248">
    <property type="entry name" value="NadD/NMNAT"/>
</dbReference>
<keyword evidence="7 11" id="KW-0547">Nucleotide-binding</keyword>